<reference evidence="1" key="1">
    <citation type="submission" date="2020-04" db="EMBL/GenBank/DDBJ databases">
        <authorList>
            <person name="Broberg M."/>
        </authorList>
    </citation>
    <scope>NUCLEOTIDE SEQUENCE</scope>
</reference>
<accession>A0ACA9TCB3</accession>
<dbReference type="Proteomes" id="UP000836387">
    <property type="component" value="Unassembled WGS sequence"/>
</dbReference>
<protein>
    <submittedName>
        <fullName evidence="1">Uncharacterized protein</fullName>
    </submittedName>
</protein>
<sequence>MFLHVYKNPKALILLYSATFFLMIHHGEGYHTWEVTSENYSQILKWFYANSILYFPTAYFTKVTLLLLIGRVFAVKERVARGIHAFIVILLVAYLPVQIVKIIICIPIRAYWDPSVDGRCLNQGKIFLFGLALAIFTDFVILLVPIPLTWSLRVSWRRRSRL</sequence>
<gene>
    <name evidence="1" type="ORF">CRV2_00006972</name>
</gene>
<evidence type="ECO:0000313" key="2">
    <source>
        <dbReference type="Proteomes" id="UP000836387"/>
    </source>
</evidence>
<keyword evidence="2" id="KW-1185">Reference proteome</keyword>
<organism evidence="1 2">
    <name type="scientific">Clonostachys rosea f. rosea IK726</name>
    <dbReference type="NCBI Taxonomy" id="1349383"/>
    <lineage>
        <taxon>Eukaryota</taxon>
        <taxon>Fungi</taxon>
        <taxon>Dikarya</taxon>
        <taxon>Ascomycota</taxon>
        <taxon>Pezizomycotina</taxon>
        <taxon>Sordariomycetes</taxon>
        <taxon>Hypocreomycetidae</taxon>
        <taxon>Hypocreales</taxon>
        <taxon>Bionectriaceae</taxon>
        <taxon>Clonostachys</taxon>
    </lineage>
</organism>
<reference evidence="1" key="2">
    <citation type="submission" date="2021-10" db="EMBL/GenBank/DDBJ databases">
        <authorList>
            <person name="Piombo E."/>
        </authorList>
    </citation>
    <scope>NUCLEOTIDE SEQUENCE</scope>
</reference>
<name>A0ACA9TCB3_BIOOC</name>
<comment type="caution">
    <text evidence="1">The sequence shown here is derived from an EMBL/GenBank/DDBJ whole genome shotgun (WGS) entry which is preliminary data.</text>
</comment>
<proteinExistence type="predicted"/>
<dbReference type="EMBL" id="CADEHS020000003">
    <property type="protein sequence ID" value="CAG9938546.1"/>
    <property type="molecule type" value="Genomic_DNA"/>
</dbReference>
<evidence type="ECO:0000313" key="1">
    <source>
        <dbReference type="EMBL" id="CAG9938546.1"/>
    </source>
</evidence>